<sequence length="362" mass="39578">MFQPRCLPILIGSLPLQDHTEAAEMILKYTPEIPLWPQLPKRNKEGMVRQFLTGFPGLIDEGKRFWIDTDSEDFADEMTSFYEEYLLAESDAGLLKTSRFALGADSAAGFAAFLDILISRNQSTVTLKGQITGPVTTGIGTKDRHGNSIFYNDNLRDMLIKLLSLKASWQVMELRNHTGTAAPIIFIDEPGMVSFGSSSFAGVSREMVTSAVGEVIEAIQKTGGLAGVHICANGDWGPALDSGADILSFDAYSYFNNIALYTAELTTFLKRGGILAWGIIPTGDPLIVSEENSDSLFAKWLDQLETLTTLGFTKQRIMEQTLIAPACGTGSLTLELAGKVLQMNRDVAAKCQDHLRQYSRGS</sequence>
<evidence type="ECO:0008006" key="3">
    <source>
        <dbReference type="Google" id="ProtNLM"/>
    </source>
</evidence>
<organism evidence="1 2">
    <name type="scientific">Desulfopila aestuarii DSM 18488</name>
    <dbReference type="NCBI Taxonomy" id="1121416"/>
    <lineage>
        <taxon>Bacteria</taxon>
        <taxon>Pseudomonadati</taxon>
        <taxon>Thermodesulfobacteriota</taxon>
        <taxon>Desulfobulbia</taxon>
        <taxon>Desulfobulbales</taxon>
        <taxon>Desulfocapsaceae</taxon>
        <taxon>Desulfopila</taxon>
    </lineage>
</organism>
<dbReference type="InterPro" id="IPR038071">
    <property type="entry name" value="UROD/MetE-like_sf"/>
</dbReference>
<proteinExistence type="predicted"/>
<keyword evidence="2" id="KW-1185">Reference proteome</keyword>
<gene>
    <name evidence="1" type="ORF">SAMN02745220_00882</name>
</gene>
<dbReference type="Proteomes" id="UP000184603">
    <property type="component" value="Unassembled WGS sequence"/>
</dbReference>
<dbReference type="Gene3D" id="3.20.20.210">
    <property type="match status" value="1"/>
</dbReference>
<name>A0A1M7Y004_9BACT</name>
<dbReference type="SUPFAM" id="SSF51726">
    <property type="entry name" value="UROD/MetE-like"/>
    <property type="match status" value="1"/>
</dbReference>
<dbReference type="EMBL" id="FRFE01000003">
    <property type="protein sequence ID" value="SHO44806.1"/>
    <property type="molecule type" value="Genomic_DNA"/>
</dbReference>
<evidence type="ECO:0000313" key="2">
    <source>
        <dbReference type="Proteomes" id="UP000184603"/>
    </source>
</evidence>
<dbReference type="RefSeq" id="WP_073612232.1">
    <property type="nucleotide sequence ID" value="NZ_FRFE01000003.1"/>
</dbReference>
<evidence type="ECO:0000313" key="1">
    <source>
        <dbReference type="EMBL" id="SHO44806.1"/>
    </source>
</evidence>
<dbReference type="STRING" id="1121416.SAMN02745220_00882"/>
<accession>A0A1M7Y004</accession>
<dbReference type="OrthoDB" id="144815at2"/>
<protein>
    <recommendedName>
        <fullName evidence="3">Methionine synthase II (Cobalamin-independent)</fullName>
    </recommendedName>
</protein>
<dbReference type="AlphaFoldDB" id="A0A1M7Y004"/>
<reference evidence="1 2" key="1">
    <citation type="submission" date="2016-12" db="EMBL/GenBank/DDBJ databases">
        <authorList>
            <person name="Song W.-J."/>
            <person name="Kurnit D.M."/>
        </authorList>
    </citation>
    <scope>NUCLEOTIDE SEQUENCE [LARGE SCALE GENOMIC DNA]</scope>
    <source>
        <strain evidence="1 2">DSM 18488</strain>
    </source>
</reference>